<accession>A0A3A1U065</accession>
<evidence type="ECO:0000313" key="1">
    <source>
        <dbReference type="EMBL" id="RIX27846.1"/>
    </source>
</evidence>
<name>A0A3A1U065_9MICO</name>
<comment type="caution">
    <text evidence="1">The sequence shown here is derived from an EMBL/GenBank/DDBJ whole genome shotgun (WGS) entry which is preliminary data.</text>
</comment>
<dbReference type="RefSeq" id="WP_119482155.1">
    <property type="nucleotide sequence ID" value="NZ_QXTG01000002.1"/>
</dbReference>
<dbReference type="Proteomes" id="UP000265742">
    <property type="component" value="Unassembled WGS sequence"/>
</dbReference>
<protein>
    <submittedName>
        <fullName evidence="1">Uncharacterized protein</fullName>
    </submittedName>
</protein>
<dbReference type="EMBL" id="QXTG01000002">
    <property type="protein sequence ID" value="RIX27846.1"/>
    <property type="molecule type" value="Genomic_DNA"/>
</dbReference>
<gene>
    <name evidence="1" type="ORF">D1781_09945</name>
</gene>
<dbReference type="AlphaFoldDB" id="A0A3A1U065"/>
<proteinExistence type="predicted"/>
<reference evidence="2" key="1">
    <citation type="submission" date="2018-09" db="EMBL/GenBank/DDBJ databases">
        <authorList>
            <person name="Kim I."/>
        </authorList>
    </citation>
    <scope>NUCLEOTIDE SEQUENCE [LARGE SCALE GENOMIC DNA]</scope>
    <source>
        <strain evidence="2">DD4a</strain>
    </source>
</reference>
<sequence>MANEVLPYRVPSSATVVWSDLELWTGAEWTSLPDRLEGWDPFSEVRVRGGVTIDGRSLEQETGIGAQELELALVWSCSTTAVRAASSVPLVGAGSTISEFVLDGTRLSGTLDLALALTLRQERVPHTVTAHRRGSVLARRAYKMSLQGTGGMFPVEITDFAMTSIPPEISWYLESSADLDLPFLASFRLLINSHDGELVAAVAAPAPDPRQDALLDALQEQLTIQLIEFAVLLRGELLARASWPAETAGDVLRTLLVRSRTESAPSVPLTADESSVWRSRLWAGARELGAGRAWTA</sequence>
<keyword evidence="2" id="KW-1185">Reference proteome</keyword>
<organism evidence="1 2">
    <name type="scientific">Amnibacterium setariae</name>
    <dbReference type="NCBI Taxonomy" id="2306585"/>
    <lineage>
        <taxon>Bacteria</taxon>
        <taxon>Bacillati</taxon>
        <taxon>Actinomycetota</taxon>
        <taxon>Actinomycetes</taxon>
        <taxon>Micrococcales</taxon>
        <taxon>Microbacteriaceae</taxon>
        <taxon>Amnibacterium</taxon>
    </lineage>
</organism>
<evidence type="ECO:0000313" key="2">
    <source>
        <dbReference type="Proteomes" id="UP000265742"/>
    </source>
</evidence>
<dbReference type="OrthoDB" id="4396369at2"/>